<evidence type="ECO:0000259" key="2">
    <source>
        <dbReference type="PROSITE" id="PS50943"/>
    </source>
</evidence>
<proteinExistence type="predicted"/>
<name>D6ZAQ4_SEGRD</name>
<evidence type="ECO:0000256" key="1">
    <source>
        <dbReference type="SAM" id="MobiDB-lite"/>
    </source>
</evidence>
<organism evidence="3 4">
    <name type="scientific">Segniliparus rotundus (strain ATCC BAA-972 / CDC 1076 / CIP 108378 / DSM 44985 / JCM 13578)</name>
    <dbReference type="NCBI Taxonomy" id="640132"/>
    <lineage>
        <taxon>Bacteria</taxon>
        <taxon>Bacillati</taxon>
        <taxon>Actinomycetota</taxon>
        <taxon>Actinomycetes</taxon>
        <taxon>Mycobacteriales</taxon>
        <taxon>Segniliparaceae</taxon>
        <taxon>Segniliparus</taxon>
    </lineage>
</organism>
<evidence type="ECO:0000313" key="3">
    <source>
        <dbReference type="EMBL" id="ADG98790.1"/>
    </source>
</evidence>
<reference evidence="3 4" key="1">
    <citation type="journal article" date="2010" name="Stand. Genomic Sci.">
        <title>Complete genome sequence of Segniliparus rotundus type strain (CDC 1076).</title>
        <authorList>
            <person name="Sikorski J."/>
            <person name="Lapidus A."/>
            <person name="Copeland A."/>
            <person name="Misra M."/>
            <person name="Glavina Del Rio T."/>
            <person name="Nolan M."/>
            <person name="Lucas S."/>
            <person name="Chen F."/>
            <person name="Tice H."/>
            <person name="Cheng J.F."/>
            <person name="Jando M."/>
            <person name="Schneider S."/>
            <person name="Bruce D."/>
            <person name="Goodwin L."/>
            <person name="Pitluck S."/>
            <person name="Liolios K."/>
            <person name="Mikhailova N."/>
            <person name="Pati A."/>
            <person name="Ivanova N."/>
            <person name="Mavromatis K."/>
            <person name="Chen A."/>
            <person name="Palaniappan K."/>
            <person name="Chertkov O."/>
            <person name="Land M."/>
            <person name="Hauser L."/>
            <person name="Chang Y.J."/>
            <person name="Jeffries C.D."/>
            <person name="Brettin T."/>
            <person name="Detter J.C."/>
            <person name="Han C."/>
            <person name="Rohde M."/>
            <person name="Goker M."/>
            <person name="Bristow J."/>
            <person name="Eisen J.A."/>
            <person name="Markowitz V."/>
            <person name="Hugenholtz P."/>
            <person name="Kyrpides N.C."/>
            <person name="Klenk H.P."/>
        </authorList>
    </citation>
    <scope>NUCLEOTIDE SEQUENCE [LARGE SCALE GENOMIC DNA]</scope>
    <source>
        <strain evidence="4">ATCC BAA-972 / CDC 1076 / CIP 108378 / DSM 44985 / JCM 13578</strain>
    </source>
</reference>
<feature type="compositionally biased region" description="Acidic residues" evidence="1">
    <location>
        <begin position="368"/>
        <end position="377"/>
    </location>
</feature>
<dbReference type="InterPro" id="IPR001387">
    <property type="entry name" value="Cro/C1-type_HTH"/>
</dbReference>
<protein>
    <submittedName>
        <fullName evidence="3">Helix-turn-helix domain protein</fullName>
    </submittedName>
</protein>
<dbReference type="PROSITE" id="PS50943">
    <property type="entry name" value="HTH_CROC1"/>
    <property type="match status" value="1"/>
</dbReference>
<dbReference type="STRING" id="640132.Srot_2341"/>
<dbReference type="InterPro" id="IPR010982">
    <property type="entry name" value="Lambda_DNA-bd_dom_sf"/>
</dbReference>
<feature type="domain" description="HTH cro/C1-type" evidence="2">
    <location>
        <begin position="47"/>
        <end position="95"/>
    </location>
</feature>
<feature type="compositionally biased region" description="Acidic residues" evidence="1">
    <location>
        <begin position="338"/>
        <end position="352"/>
    </location>
</feature>
<dbReference type="Proteomes" id="UP000002247">
    <property type="component" value="Chromosome"/>
</dbReference>
<dbReference type="GO" id="GO:0003677">
    <property type="term" value="F:DNA binding"/>
    <property type="evidence" value="ECO:0007669"/>
    <property type="project" value="InterPro"/>
</dbReference>
<sequence>METRGVAAVNKPDTPRRSRQQVSEPGSANAFTAFVRAEMERAFSGNQSALAEASGLSRDTINRLVNDTRPALSVMPNKKTLQSLATAFGVPFERVEVVARQAESPHDPTLPPSPADLTRAYTDDLYFEIQRRERQLEAENDRREEMREEVLQLCYDMDVAFMTKKSELELHLDMWAQGMLGDSWEEPVTPEGMKIPALRAFAEGFGGNGNWTEDRPKDVYIDFTMSMSLRRVQKVLRTSSEMLERYLGRFVAADRIEDDPLPVEEWEQDKRTLLATAKLAFSLMSREAAAIERAHPIPAASKLAVRGMVKDALTRRPEGLPGWVQHWTDRSYPEWIDDLSNEPFDAETDLEEPGWAARDWPDWAEKPDPDEDFEGGA</sequence>
<evidence type="ECO:0000313" key="4">
    <source>
        <dbReference type="Proteomes" id="UP000002247"/>
    </source>
</evidence>
<dbReference type="EMBL" id="CP001958">
    <property type="protein sequence ID" value="ADG98790.1"/>
    <property type="molecule type" value="Genomic_DNA"/>
</dbReference>
<feature type="region of interest" description="Disordered" evidence="1">
    <location>
        <begin position="1"/>
        <end position="27"/>
    </location>
</feature>
<dbReference type="SMART" id="SM00530">
    <property type="entry name" value="HTH_XRE"/>
    <property type="match status" value="1"/>
</dbReference>
<dbReference type="HOGENOM" id="CLU_733396_0_0_11"/>
<feature type="region of interest" description="Disordered" evidence="1">
    <location>
        <begin position="338"/>
        <end position="377"/>
    </location>
</feature>
<dbReference type="Gene3D" id="1.10.260.40">
    <property type="entry name" value="lambda repressor-like DNA-binding domains"/>
    <property type="match status" value="1"/>
</dbReference>
<dbReference type="AlphaFoldDB" id="D6ZAQ4"/>
<dbReference type="Pfam" id="PF01381">
    <property type="entry name" value="HTH_3"/>
    <property type="match status" value="1"/>
</dbReference>
<keyword evidence="4" id="KW-1185">Reference proteome</keyword>
<dbReference type="CDD" id="cd00093">
    <property type="entry name" value="HTH_XRE"/>
    <property type="match status" value="1"/>
</dbReference>
<accession>D6ZAQ4</accession>
<dbReference type="SUPFAM" id="SSF47413">
    <property type="entry name" value="lambda repressor-like DNA-binding domains"/>
    <property type="match status" value="1"/>
</dbReference>
<gene>
    <name evidence="3" type="ordered locus">Srot_2341</name>
</gene>
<dbReference type="KEGG" id="srt:Srot_2341"/>